<evidence type="ECO:0000256" key="1">
    <source>
        <dbReference type="SAM" id="MobiDB-lite"/>
    </source>
</evidence>
<dbReference type="Proteomes" id="UP000604046">
    <property type="component" value="Unassembled WGS sequence"/>
</dbReference>
<evidence type="ECO:0000313" key="3">
    <source>
        <dbReference type="Proteomes" id="UP000604046"/>
    </source>
</evidence>
<feature type="region of interest" description="Disordered" evidence="1">
    <location>
        <begin position="38"/>
        <end position="61"/>
    </location>
</feature>
<dbReference type="EMBL" id="CAJNDS010002609">
    <property type="protein sequence ID" value="CAE7543668.1"/>
    <property type="molecule type" value="Genomic_DNA"/>
</dbReference>
<name>A0A812TYR7_9DINO</name>
<gene>
    <name evidence="2" type="ORF">SNAT2548_LOCUS30488</name>
</gene>
<comment type="caution">
    <text evidence="2">The sequence shown here is derived from an EMBL/GenBank/DDBJ whole genome shotgun (WGS) entry which is preliminary data.</text>
</comment>
<evidence type="ECO:0000313" key="2">
    <source>
        <dbReference type="EMBL" id="CAE7543668.1"/>
    </source>
</evidence>
<reference evidence="2" key="1">
    <citation type="submission" date="2021-02" db="EMBL/GenBank/DDBJ databases">
        <authorList>
            <person name="Dougan E. K."/>
            <person name="Rhodes N."/>
            <person name="Thang M."/>
            <person name="Chan C."/>
        </authorList>
    </citation>
    <scope>NUCLEOTIDE SEQUENCE</scope>
</reference>
<organism evidence="2 3">
    <name type="scientific">Symbiodinium natans</name>
    <dbReference type="NCBI Taxonomy" id="878477"/>
    <lineage>
        <taxon>Eukaryota</taxon>
        <taxon>Sar</taxon>
        <taxon>Alveolata</taxon>
        <taxon>Dinophyceae</taxon>
        <taxon>Suessiales</taxon>
        <taxon>Symbiodiniaceae</taxon>
        <taxon>Symbiodinium</taxon>
    </lineage>
</organism>
<dbReference type="AlphaFoldDB" id="A0A812TYR7"/>
<proteinExistence type="predicted"/>
<accession>A0A812TYR7</accession>
<protein>
    <submittedName>
        <fullName evidence="2">Uncharacterized protein</fullName>
    </submittedName>
</protein>
<sequence length="134" mass="14081">MSTAAAPDSPVSAAVSAANVPLVDKRCPEVVEMGCGSEGRCRGDQTGPAGEETPVLPPGNRHTFDTIVESLQALDRYCRDLYSIELSIGPLAFLPSSPLFSVMVVLRQLIVRNVRPADAAVSAGLMAVFPSRGL</sequence>
<keyword evidence="3" id="KW-1185">Reference proteome</keyword>